<evidence type="ECO:0000256" key="6">
    <source>
        <dbReference type="ARBA" id="ARBA00023049"/>
    </source>
</evidence>
<name>A0A9J6ZSR3_9BACT</name>
<reference evidence="9" key="1">
    <citation type="submission" date="2022-05" db="EMBL/GenBank/DDBJ databases">
        <authorList>
            <person name="Sun X."/>
        </authorList>
    </citation>
    <scope>NUCLEOTIDE SEQUENCE</scope>
    <source>
        <strain evidence="9">Ai-910</strain>
    </source>
</reference>
<evidence type="ECO:0000256" key="3">
    <source>
        <dbReference type="ARBA" id="ARBA00022723"/>
    </source>
</evidence>
<comment type="cofactor">
    <cofactor evidence="7">
        <name>Zn(2+)</name>
        <dbReference type="ChEBI" id="CHEBI:29105"/>
    </cofactor>
    <text evidence="7">Binds 1 zinc ion.</text>
</comment>
<dbReference type="GO" id="GO:0006508">
    <property type="term" value="P:proteolysis"/>
    <property type="evidence" value="ECO:0007669"/>
    <property type="project" value="UniProtKB-KW"/>
</dbReference>
<evidence type="ECO:0000313" key="10">
    <source>
        <dbReference type="Proteomes" id="UP001056426"/>
    </source>
</evidence>
<dbReference type="InterPro" id="IPR034005">
    <property type="entry name" value="M3A_DCP"/>
</dbReference>
<evidence type="ECO:0000313" key="9">
    <source>
        <dbReference type="EMBL" id="URW80988.1"/>
    </source>
</evidence>
<dbReference type="CDD" id="cd06456">
    <property type="entry name" value="M3A_DCP"/>
    <property type="match status" value="1"/>
</dbReference>
<comment type="similarity">
    <text evidence="1 7">Belongs to the peptidase M3 family.</text>
</comment>
<organism evidence="9 10">
    <name type="scientific">Xiashengella succiniciproducens</name>
    <dbReference type="NCBI Taxonomy" id="2949635"/>
    <lineage>
        <taxon>Bacteria</taxon>
        <taxon>Pseudomonadati</taxon>
        <taxon>Bacteroidota</taxon>
        <taxon>Bacteroidia</taxon>
        <taxon>Marinilabiliales</taxon>
        <taxon>Marinilabiliaceae</taxon>
        <taxon>Xiashengella</taxon>
    </lineage>
</organism>
<dbReference type="GO" id="GO:0005829">
    <property type="term" value="C:cytosol"/>
    <property type="evidence" value="ECO:0007669"/>
    <property type="project" value="TreeGrafter"/>
</dbReference>
<dbReference type="KEGG" id="alkq:M9189_06440"/>
<reference evidence="9" key="2">
    <citation type="submission" date="2022-06" db="EMBL/GenBank/DDBJ databases">
        <title>Xiashengella guii gen. nov. sp. nov., a bacterium isolated form anaerobic digestion tank.</title>
        <authorList>
            <person name="Huang H."/>
        </authorList>
    </citation>
    <scope>NUCLEOTIDE SEQUENCE</scope>
    <source>
        <strain evidence="9">Ai-910</strain>
    </source>
</reference>
<dbReference type="AlphaFoldDB" id="A0A9J6ZSR3"/>
<dbReference type="InterPro" id="IPR045090">
    <property type="entry name" value="Pept_M3A_M3B"/>
</dbReference>
<feature type="domain" description="Peptidase M3A/M3B catalytic" evidence="8">
    <location>
        <begin position="228"/>
        <end position="676"/>
    </location>
</feature>
<sequence length="687" mass="78340">MSDYNPLLEDFNTPYQTVPFDKIKAEHYVPAFKVAMEHGREDIKAIISNTEEPSFANTIEALENSGKLLTRISSVFFNLNEAETSEDIQKVAREVSPLLSEYSNDIWLNEELFARVKAVYDKKDELNLNTEESMLLNQVYKTFVRGGALLGEAEKQRYREITAELSQLSLQFAENLLAETNSFKLLITDTADLAGLPESEIENAKHLAESEGQEGWMFTLHAPSMGPFLKYADNRDLREKLQRASLSRANNNNEYDNKAIMVKIANLRLEKANLLGYASHADYALEERMAQNAANVYDLLNQLYEKSYPHAKNDVIEVSNFAKKSGLNDELQRWDFSYYSEKLRRSLFDLDDEMIRPYFQLENVKQGVFGLANKLYGLTFKENKEIPVYHPDVQAYEVYDKDGTILAIFYTDFHPRKSKQGGAWMTSFREQHKVNGERVIPHISIVCNFTQPSPSRPSLLTFYEVTTFLHEFGHALHGMLSDVTYESLAGTSVYRDFVELPSQIMENWALEREWLEMCATHYQTGETIPAELIEKIINSDNFQSGYASVRQLGFGFNDLGWHTVTTPITEDPIEFEKKAMAKTELFPEVEGSCVSTAFSHIFDGGYAAGYYSYKWAEVLDADAFSVFKENGIFDSATAERFRECILSKGGTEHPMDLYVRFRGEKPSVDALLKRSGLLDTPKPVQAL</sequence>
<dbReference type="InterPro" id="IPR024077">
    <property type="entry name" value="Neurolysin/TOP_dom2"/>
</dbReference>
<keyword evidence="6 7" id="KW-0482">Metalloprotease</keyword>
<keyword evidence="2 7" id="KW-0645">Protease</keyword>
<evidence type="ECO:0000256" key="5">
    <source>
        <dbReference type="ARBA" id="ARBA00022833"/>
    </source>
</evidence>
<dbReference type="InterPro" id="IPR024079">
    <property type="entry name" value="MetalloPept_cat_dom_sf"/>
</dbReference>
<dbReference type="FunFam" id="3.40.390.10:FF:000009">
    <property type="entry name" value="Oligopeptidase A"/>
    <property type="match status" value="1"/>
</dbReference>
<dbReference type="Proteomes" id="UP001056426">
    <property type="component" value="Chromosome"/>
</dbReference>
<evidence type="ECO:0000256" key="2">
    <source>
        <dbReference type="ARBA" id="ARBA00022670"/>
    </source>
</evidence>
<keyword evidence="10" id="KW-1185">Reference proteome</keyword>
<dbReference type="PANTHER" id="PTHR43660">
    <property type="entry name" value="DIPEPTIDYL CARBOXYPEPTIDASE"/>
    <property type="match status" value="1"/>
</dbReference>
<dbReference type="GO" id="GO:0004222">
    <property type="term" value="F:metalloendopeptidase activity"/>
    <property type="evidence" value="ECO:0007669"/>
    <property type="project" value="InterPro"/>
</dbReference>
<evidence type="ECO:0000256" key="4">
    <source>
        <dbReference type="ARBA" id="ARBA00022801"/>
    </source>
</evidence>
<dbReference type="GO" id="GO:0004180">
    <property type="term" value="F:carboxypeptidase activity"/>
    <property type="evidence" value="ECO:0007669"/>
    <property type="project" value="TreeGrafter"/>
</dbReference>
<proteinExistence type="inferred from homology"/>
<dbReference type="Gene3D" id="1.20.1050.40">
    <property type="entry name" value="Endopeptidase. Chain P, domain 1"/>
    <property type="match status" value="1"/>
</dbReference>
<dbReference type="EMBL" id="CP098400">
    <property type="protein sequence ID" value="URW80988.1"/>
    <property type="molecule type" value="Genomic_DNA"/>
</dbReference>
<dbReference type="InterPro" id="IPR024080">
    <property type="entry name" value="Neurolysin/TOP_N"/>
</dbReference>
<dbReference type="InterPro" id="IPR001567">
    <property type="entry name" value="Pept_M3A_M3B_dom"/>
</dbReference>
<dbReference type="SUPFAM" id="SSF55486">
    <property type="entry name" value="Metalloproteases ('zincins'), catalytic domain"/>
    <property type="match status" value="1"/>
</dbReference>
<dbReference type="Gene3D" id="3.40.390.10">
    <property type="entry name" value="Collagenase (Catalytic Domain)"/>
    <property type="match status" value="1"/>
</dbReference>
<keyword evidence="5 7" id="KW-0862">Zinc</keyword>
<protein>
    <submittedName>
        <fullName evidence="9">M3 family metallopeptidase</fullName>
    </submittedName>
</protein>
<evidence type="ECO:0000256" key="1">
    <source>
        <dbReference type="ARBA" id="ARBA00006040"/>
    </source>
</evidence>
<keyword evidence="4 7" id="KW-0378">Hydrolase</keyword>
<evidence type="ECO:0000256" key="7">
    <source>
        <dbReference type="RuleBase" id="RU003435"/>
    </source>
</evidence>
<accession>A0A9J6ZSR3</accession>
<dbReference type="GO" id="GO:0046872">
    <property type="term" value="F:metal ion binding"/>
    <property type="evidence" value="ECO:0007669"/>
    <property type="project" value="UniProtKB-UniRule"/>
</dbReference>
<evidence type="ECO:0000259" key="8">
    <source>
        <dbReference type="Pfam" id="PF01432"/>
    </source>
</evidence>
<dbReference type="Gene3D" id="1.10.1370.10">
    <property type="entry name" value="Neurolysin, domain 3"/>
    <property type="match status" value="1"/>
</dbReference>
<keyword evidence="3 7" id="KW-0479">Metal-binding</keyword>
<dbReference type="Pfam" id="PF01432">
    <property type="entry name" value="Peptidase_M3"/>
    <property type="match status" value="1"/>
</dbReference>
<dbReference type="PANTHER" id="PTHR43660:SF1">
    <property type="entry name" value="DIPEPTIDYL CARBOXYPEPTIDASE"/>
    <property type="match status" value="1"/>
</dbReference>
<gene>
    <name evidence="9" type="ORF">M9189_06440</name>
</gene>
<dbReference type="RefSeq" id="WP_250725509.1">
    <property type="nucleotide sequence ID" value="NZ_CP098400.1"/>
</dbReference>